<feature type="compositionally biased region" description="Basic and acidic residues" evidence="1">
    <location>
        <begin position="109"/>
        <end position="123"/>
    </location>
</feature>
<proteinExistence type="predicted"/>
<evidence type="ECO:0000256" key="1">
    <source>
        <dbReference type="SAM" id="MobiDB-lite"/>
    </source>
</evidence>
<sequence length="216" mass="25046">MVGTMPFPLPTKNRCRRKSLTSLSPVPNLEPWPREWITRRACFKHFRRSPGMLRPMSEKSLFHHQDMSCGERNLCPRVMQISKHLLILLGERDGRVSPRGCVPLHHEGRQASANHQDERNYPHHRERSQGSYISLGTPSYRGSYSGTSSSTPTPRVLIRERLGPREFQGQQEAERDRAPLRNEAQGSILKAKMVKKKPWSLSKRTSRVRWRPFMSK</sequence>
<accession>A0A9Q0L6H1</accession>
<protein>
    <submittedName>
        <fullName evidence="2">Uncharacterized protein</fullName>
    </submittedName>
</protein>
<name>A0A9Q0L6H1_9MAGN</name>
<evidence type="ECO:0000313" key="2">
    <source>
        <dbReference type="EMBL" id="KAJ4982341.1"/>
    </source>
</evidence>
<organism evidence="2 3">
    <name type="scientific">Protea cynaroides</name>
    <dbReference type="NCBI Taxonomy" id="273540"/>
    <lineage>
        <taxon>Eukaryota</taxon>
        <taxon>Viridiplantae</taxon>
        <taxon>Streptophyta</taxon>
        <taxon>Embryophyta</taxon>
        <taxon>Tracheophyta</taxon>
        <taxon>Spermatophyta</taxon>
        <taxon>Magnoliopsida</taxon>
        <taxon>Proteales</taxon>
        <taxon>Proteaceae</taxon>
        <taxon>Protea</taxon>
    </lineage>
</organism>
<comment type="caution">
    <text evidence="2">The sequence shown here is derived from an EMBL/GenBank/DDBJ whole genome shotgun (WGS) entry which is preliminary data.</text>
</comment>
<reference evidence="2" key="1">
    <citation type="journal article" date="2023" name="Plant J.">
        <title>The genome of the king protea, Protea cynaroides.</title>
        <authorList>
            <person name="Chang J."/>
            <person name="Duong T.A."/>
            <person name="Schoeman C."/>
            <person name="Ma X."/>
            <person name="Roodt D."/>
            <person name="Barker N."/>
            <person name="Li Z."/>
            <person name="Van de Peer Y."/>
            <person name="Mizrachi E."/>
        </authorList>
    </citation>
    <scope>NUCLEOTIDE SEQUENCE</scope>
    <source>
        <tissue evidence="2">Young leaves</tissue>
    </source>
</reference>
<gene>
    <name evidence="2" type="ORF">NE237_033178</name>
</gene>
<feature type="region of interest" description="Disordered" evidence="1">
    <location>
        <begin position="109"/>
        <end position="187"/>
    </location>
</feature>
<dbReference type="AlphaFoldDB" id="A0A9Q0L6H1"/>
<dbReference type="EMBL" id="JAMYWD010000001">
    <property type="protein sequence ID" value="KAJ4982341.1"/>
    <property type="molecule type" value="Genomic_DNA"/>
</dbReference>
<dbReference type="Proteomes" id="UP001141806">
    <property type="component" value="Unassembled WGS sequence"/>
</dbReference>
<feature type="compositionally biased region" description="Low complexity" evidence="1">
    <location>
        <begin position="136"/>
        <end position="155"/>
    </location>
</feature>
<keyword evidence="3" id="KW-1185">Reference proteome</keyword>
<evidence type="ECO:0000313" key="3">
    <source>
        <dbReference type="Proteomes" id="UP001141806"/>
    </source>
</evidence>